<keyword evidence="2" id="KW-0812">Transmembrane</keyword>
<keyword evidence="2" id="KW-0472">Membrane</keyword>
<comment type="caution">
    <text evidence="3">The sequence shown here is derived from an EMBL/GenBank/DDBJ whole genome shotgun (WGS) entry which is preliminary data.</text>
</comment>
<feature type="region of interest" description="Disordered" evidence="1">
    <location>
        <begin position="86"/>
        <end position="139"/>
    </location>
</feature>
<dbReference type="Proteomes" id="UP000231542">
    <property type="component" value="Unassembled WGS sequence"/>
</dbReference>
<dbReference type="AlphaFoldDB" id="A0A2H0YUU0"/>
<evidence type="ECO:0000256" key="1">
    <source>
        <dbReference type="SAM" id="MobiDB-lite"/>
    </source>
</evidence>
<evidence type="ECO:0000313" key="3">
    <source>
        <dbReference type="EMBL" id="PIS42230.1"/>
    </source>
</evidence>
<dbReference type="EMBL" id="PEXU01000050">
    <property type="protein sequence ID" value="PIS42230.1"/>
    <property type="molecule type" value="Genomic_DNA"/>
</dbReference>
<organism evidence="3 4">
    <name type="scientific">Candidatus Kerfeldbacteria bacterium CG08_land_8_20_14_0_20_40_16</name>
    <dbReference type="NCBI Taxonomy" id="2014244"/>
    <lineage>
        <taxon>Bacteria</taxon>
        <taxon>Candidatus Kerfeldiibacteriota</taxon>
    </lineage>
</organism>
<evidence type="ECO:0000256" key="2">
    <source>
        <dbReference type="SAM" id="Phobius"/>
    </source>
</evidence>
<name>A0A2H0YUU0_9BACT</name>
<keyword evidence="2" id="KW-1133">Transmembrane helix</keyword>
<feature type="compositionally biased region" description="Polar residues" evidence="1">
    <location>
        <begin position="110"/>
        <end position="120"/>
    </location>
</feature>
<feature type="transmembrane region" description="Helical" evidence="2">
    <location>
        <begin position="215"/>
        <end position="234"/>
    </location>
</feature>
<sequence>MVSNDENITSPGDVLKAKRVLNQTHLQQPKKGTVGAMPSENLAPREQPGAAQLIKKYQNRLRKKERLKSRTVPSVGVNIPQRLGETLPFPSKVAEKSKDAEEVAPEAEDTTQQQLESVRQSAREQKASATKGQQEKALNRQGNRLQWTIRKHKARMPLLVAVLTVALLKDTLDIMGELISVGTWSWLDWILDTSLGISAYLLGIEKNSKDRMIGWGFVVIEIIPYAGILPAWTIRVTRAMHKSWKKISESNKSLENIEKRKQSLQTKKSA</sequence>
<reference evidence="3 4" key="1">
    <citation type="submission" date="2017-09" db="EMBL/GenBank/DDBJ databases">
        <title>Depth-based differentiation of microbial function through sediment-hosted aquifers and enrichment of novel symbionts in the deep terrestrial subsurface.</title>
        <authorList>
            <person name="Probst A.J."/>
            <person name="Ladd B."/>
            <person name="Jarett J.K."/>
            <person name="Geller-Mcgrath D.E."/>
            <person name="Sieber C.M."/>
            <person name="Emerson J.B."/>
            <person name="Anantharaman K."/>
            <person name="Thomas B.C."/>
            <person name="Malmstrom R."/>
            <person name="Stieglmeier M."/>
            <person name="Klingl A."/>
            <person name="Woyke T."/>
            <person name="Ryan C.M."/>
            <person name="Banfield J.F."/>
        </authorList>
    </citation>
    <scope>NUCLEOTIDE SEQUENCE [LARGE SCALE GENOMIC DNA]</scope>
    <source>
        <strain evidence="3">CG08_land_8_20_14_0_20_40_16</strain>
    </source>
</reference>
<proteinExistence type="predicted"/>
<evidence type="ECO:0000313" key="4">
    <source>
        <dbReference type="Proteomes" id="UP000231542"/>
    </source>
</evidence>
<gene>
    <name evidence="3" type="ORF">COT24_04610</name>
</gene>
<protein>
    <submittedName>
        <fullName evidence="3">Uncharacterized protein</fullName>
    </submittedName>
</protein>
<accession>A0A2H0YUU0</accession>
<feature type="region of interest" description="Disordered" evidence="1">
    <location>
        <begin position="23"/>
        <end position="51"/>
    </location>
</feature>